<dbReference type="STRING" id="632773.BBEV_1923"/>
<evidence type="ECO:0000256" key="1">
    <source>
        <dbReference type="SAM" id="Phobius"/>
    </source>
</evidence>
<keyword evidence="1" id="KW-0472">Membrane</keyword>
<organism evidence="2 3">
    <name type="scientific">Salisediminibacterium beveridgei</name>
    <dbReference type="NCBI Taxonomy" id="632773"/>
    <lineage>
        <taxon>Bacteria</taxon>
        <taxon>Bacillati</taxon>
        <taxon>Bacillota</taxon>
        <taxon>Bacilli</taxon>
        <taxon>Bacillales</taxon>
        <taxon>Bacillaceae</taxon>
        <taxon>Salisediminibacterium</taxon>
    </lineage>
</organism>
<keyword evidence="3" id="KW-1185">Reference proteome</keyword>
<sequence>MATVLTHVFATFITWPVLVIFLAYLIQFIWSGHHRRKVKRSVDISVPFFMAAIYFIIQEIWLIDMWFPITAVFIVLLGLTLFIYWRLYDDVLLMRAFITAWRIHFIFYFFSYIALMTFRVYRDLAG</sequence>
<keyword evidence="1" id="KW-0812">Transmembrane</keyword>
<reference evidence="2 3" key="1">
    <citation type="submission" date="2015-08" db="EMBL/GenBank/DDBJ databases">
        <title>The complete genome sequence of Bacillus beveridgei MLTeJB.</title>
        <authorList>
            <person name="Hanson T.E."/>
            <person name="Mesa C."/>
            <person name="Basesman S.M."/>
            <person name="Oremland R.S."/>
        </authorList>
    </citation>
    <scope>NUCLEOTIDE SEQUENCE [LARGE SCALE GENOMIC DNA]</scope>
    <source>
        <strain evidence="2 3">MLTeJB</strain>
    </source>
</reference>
<dbReference type="RefSeq" id="WP_069365282.1">
    <property type="nucleotide sequence ID" value="NZ_CP012502.1"/>
</dbReference>
<dbReference type="KEGG" id="bbev:BBEV_1923"/>
<feature type="transmembrane region" description="Helical" evidence="1">
    <location>
        <begin position="69"/>
        <end position="88"/>
    </location>
</feature>
<proteinExistence type="predicted"/>
<dbReference type="AlphaFoldDB" id="A0A1D7QW92"/>
<evidence type="ECO:0008006" key="4">
    <source>
        <dbReference type="Google" id="ProtNLM"/>
    </source>
</evidence>
<keyword evidence="1" id="KW-1133">Transmembrane helix</keyword>
<dbReference type="Proteomes" id="UP000094463">
    <property type="component" value="Chromosome"/>
</dbReference>
<gene>
    <name evidence="2" type="ORF">BBEV_1923</name>
</gene>
<feature type="transmembrane region" description="Helical" evidence="1">
    <location>
        <begin position="12"/>
        <end position="30"/>
    </location>
</feature>
<accession>A0A1D7QW92</accession>
<feature type="transmembrane region" description="Helical" evidence="1">
    <location>
        <begin position="42"/>
        <end position="63"/>
    </location>
</feature>
<feature type="transmembrane region" description="Helical" evidence="1">
    <location>
        <begin position="100"/>
        <end position="121"/>
    </location>
</feature>
<name>A0A1D7QW92_9BACI</name>
<dbReference type="InterPro" id="IPR024515">
    <property type="entry name" value="DUF3397"/>
</dbReference>
<dbReference type="OrthoDB" id="2353183at2"/>
<dbReference type="Pfam" id="PF11877">
    <property type="entry name" value="DUF3397"/>
    <property type="match status" value="1"/>
</dbReference>
<evidence type="ECO:0000313" key="2">
    <source>
        <dbReference type="EMBL" id="AOM83284.1"/>
    </source>
</evidence>
<evidence type="ECO:0000313" key="3">
    <source>
        <dbReference type="Proteomes" id="UP000094463"/>
    </source>
</evidence>
<protein>
    <recommendedName>
        <fullName evidence="4">DUF3397 domain-containing protein</fullName>
    </recommendedName>
</protein>
<dbReference type="EMBL" id="CP012502">
    <property type="protein sequence ID" value="AOM83284.1"/>
    <property type="molecule type" value="Genomic_DNA"/>
</dbReference>